<dbReference type="Gene3D" id="1.10.510.10">
    <property type="entry name" value="Transferase(Phosphotransferase) domain 1"/>
    <property type="match status" value="2"/>
</dbReference>
<evidence type="ECO:0000259" key="15">
    <source>
        <dbReference type="PROSITE" id="PS50108"/>
    </source>
</evidence>
<keyword evidence="7" id="KW-0418">Kinase</keyword>
<keyword evidence="5" id="KW-0808">Transferase</keyword>
<dbReference type="InterPro" id="IPR059233">
    <property type="entry name" value="MobB_NdrA/B/Cbk1"/>
</dbReference>
<protein>
    <recommendedName>
        <fullName evidence="2">non-specific serine/threonine protein kinase</fullName>
        <ecNumber evidence="2">2.7.11.1</ecNumber>
    </recommendedName>
</protein>
<dbReference type="RefSeq" id="XP_018270988.1">
    <property type="nucleotide sequence ID" value="XM_018414413.1"/>
</dbReference>
<accession>A0A194S334</accession>
<dbReference type="InterPro" id="IPR011009">
    <property type="entry name" value="Kinase-like_dom_sf"/>
</dbReference>
<keyword evidence="18" id="KW-1185">Reference proteome</keyword>
<sequence length="806" mass="88300">MPTSILPLPSSSGILVHGGFWDLLAATGSRFYSPSRLEIGVMNGAGTPSTPAMVVQNPFAREMGAAAGPARTARQKKRVSVDMISRPRDFAHTVHASDADQAAALLGRWQRDGQGKVGDSSWVKPIKDAVRASHRAVGVAEAYYARDAPPRPLKVVNGLPESATSSATSSRTAGERDLSFSSDVAVEDDHGVGPAVVSPSPFMPLHENPSCASIVARSTPVSPVAEQAPASFQATVRFKPDASARPGAPFSFDQLPPVASPSAYGNDIDPLSRPDFVPSLATIERAVACKTFLEVKYHALLKEKPTREARKALIERELARLHLSDAERVRVRDAWILSESEALRETRRRVGVASFVKLKTIGHGAFGVVSLVRERGTGELYALKQIRKADMLKKGQEGHIRAERDLHATASTSTRWTVKLHYSFQDADHLYLAMDYMAGGDLLSLLIEKDTHESLGAIHRDIKPDNFLLGADGHLCLSDFGLAQDFKWSHDGSYYDQHRRELLWRYDLEDSGRVDPTASRRSFDPPRSEQPGEEGPPGSVLIWRDLGRRQQAYSVVVRAQGYGVASDWWSLGIIAFEMLFGYPPFVSKSRQETRNKILSWRKSLRFPAKPRVSREAVDFLSRLICEPEERLGSRTSGAGGRRPNSVMVQQRSGFLAGAVAEPTGPANDGVDELLNHPWLRGLDFSTLHLKTPPFVPQLNGDPASTKYFDDDIADEPLPPPEIAPGVPAPATTRDPLLKHPEHGEDLLKLRKELAFAGWTFKKPKRLVYDPRKGIDPGVFGRAGGERGRSSLRPTGAGSSFMRSLSI</sequence>
<dbReference type="PROSITE" id="PS50011">
    <property type="entry name" value="PROTEIN_KINASE_DOM"/>
    <property type="match status" value="1"/>
</dbReference>
<evidence type="ECO:0000256" key="2">
    <source>
        <dbReference type="ARBA" id="ARBA00012513"/>
    </source>
</evidence>
<dbReference type="OrthoDB" id="3638488at2759"/>
<feature type="domain" description="Protein kinase" evidence="14">
    <location>
        <begin position="355"/>
        <end position="647"/>
    </location>
</feature>
<keyword evidence="6 12" id="KW-0547">Nucleotide-binding</keyword>
<feature type="domain" description="AGC-kinase C-terminal" evidence="16">
    <location>
        <begin position="680"/>
        <end position="770"/>
    </location>
</feature>
<evidence type="ECO:0000256" key="6">
    <source>
        <dbReference type="ARBA" id="ARBA00022741"/>
    </source>
</evidence>
<feature type="compositionally biased region" description="Low complexity" evidence="13">
    <location>
        <begin position="162"/>
        <end position="172"/>
    </location>
</feature>
<evidence type="ECO:0000256" key="3">
    <source>
        <dbReference type="ARBA" id="ARBA00022527"/>
    </source>
</evidence>
<dbReference type="InterPro" id="IPR000719">
    <property type="entry name" value="Prot_kinase_dom"/>
</dbReference>
<dbReference type="Pfam" id="PF00069">
    <property type="entry name" value="Pkinase"/>
    <property type="match status" value="2"/>
</dbReference>
<feature type="region of interest" description="Disordered" evidence="13">
    <location>
        <begin position="778"/>
        <end position="806"/>
    </location>
</feature>
<dbReference type="AlphaFoldDB" id="A0A194S334"/>
<dbReference type="SUPFAM" id="SSF56112">
    <property type="entry name" value="Protein kinase-like (PK-like)"/>
    <property type="match status" value="1"/>
</dbReference>
<feature type="region of interest" description="Disordered" evidence="13">
    <location>
        <begin position="157"/>
        <end position="176"/>
    </location>
</feature>
<keyword evidence="3" id="KW-0723">Serine/threonine-protein kinase</keyword>
<keyword evidence="4" id="KW-0597">Phosphoprotein</keyword>
<evidence type="ECO:0000256" key="8">
    <source>
        <dbReference type="ARBA" id="ARBA00022840"/>
    </source>
</evidence>
<evidence type="ECO:0000256" key="4">
    <source>
        <dbReference type="ARBA" id="ARBA00022553"/>
    </source>
</evidence>
<comment type="catalytic activity">
    <reaction evidence="11">
        <text>L-seryl-[protein] + ATP = O-phospho-L-seryl-[protein] + ADP + H(+)</text>
        <dbReference type="Rhea" id="RHEA:17989"/>
        <dbReference type="Rhea" id="RHEA-COMP:9863"/>
        <dbReference type="Rhea" id="RHEA-COMP:11604"/>
        <dbReference type="ChEBI" id="CHEBI:15378"/>
        <dbReference type="ChEBI" id="CHEBI:29999"/>
        <dbReference type="ChEBI" id="CHEBI:30616"/>
        <dbReference type="ChEBI" id="CHEBI:83421"/>
        <dbReference type="ChEBI" id="CHEBI:456216"/>
        <dbReference type="EC" id="2.7.11.1"/>
    </reaction>
</comment>
<keyword evidence="8 12" id="KW-0067">ATP-binding</keyword>
<reference evidence="17 18" key="1">
    <citation type="journal article" date="2015" name="Front. Microbiol.">
        <title>Genome sequence of the plant growth promoting endophytic yeast Rhodotorula graminis WP1.</title>
        <authorList>
            <person name="Firrincieli A."/>
            <person name="Otillar R."/>
            <person name="Salamov A."/>
            <person name="Schmutz J."/>
            <person name="Khan Z."/>
            <person name="Redman R.S."/>
            <person name="Fleck N.D."/>
            <person name="Lindquist E."/>
            <person name="Grigoriev I.V."/>
            <person name="Doty S.L."/>
        </authorList>
    </citation>
    <scope>NUCLEOTIDE SEQUENCE [LARGE SCALE GENOMIC DNA]</scope>
    <source>
        <strain evidence="17 18">WP1</strain>
    </source>
</reference>
<feature type="region of interest" description="Disordered" evidence="13">
    <location>
        <begin position="513"/>
        <end position="538"/>
    </location>
</feature>
<proteinExistence type="inferred from homology"/>
<dbReference type="InterPro" id="IPR050839">
    <property type="entry name" value="Rho-assoc_Ser/Thr_Kinase"/>
</dbReference>
<evidence type="ECO:0000256" key="10">
    <source>
        <dbReference type="ARBA" id="ARBA00047899"/>
    </source>
</evidence>
<dbReference type="Proteomes" id="UP000053890">
    <property type="component" value="Unassembled WGS sequence"/>
</dbReference>
<evidence type="ECO:0000256" key="7">
    <source>
        <dbReference type="ARBA" id="ARBA00022777"/>
    </source>
</evidence>
<evidence type="ECO:0000313" key="17">
    <source>
        <dbReference type="EMBL" id="KPV74939.1"/>
    </source>
</evidence>
<dbReference type="PANTHER" id="PTHR22988:SF76">
    <property type="entry name" value="CHROMOSOME UNDETERMINED SCAFFOLD_135, WHOLE GENOME SHOTGUN SEQUENCE"/>
    <property type="match status" value="1"/>
</dbReference>
<dbReference type="PANTHER" id="PTHR22988">
    <property type="entry name" value="MYOTONIC DYSTROPHY S/T KINASE-RELATED"/>
    <property type="match status" value="1"/>
</dbReference>
<dbReference type="Gene3D" id="3.30.200.20">
    <property type="entry name" value="Phosphorylase Kinase, domain 1"/>
    <property type="match status" value="2"/>
</dbReference>
<evidence type="ECO:0000256" key="11">
    <source>
        <dbReference type="ARBA" id="ARBA00048679"/>
    </source>
</evidence>
<dbReference type="InterPro" id="IPR000095">
    <property type="entry name" value="CRIB_dom"/>
</dbReference>
<evidence type="ECO:0000259" key="16">
    <source>
        <dbReference type="PROSITE" id="PS51285"/>
    </source>
</evidence>
<dbReference type="InterPro" id="IPR017441">
    <property type="entry name" value="Protein_kinase_ATP_BS"/>
</dbReference>
<dbReference type="SMART" id="SM00220">
    <property type="entry name" value="S_TKc"/>
    <property type="match status" value="1"/>
</dbReference>
<gene>
    <name evidence="17" type="ORF">RHOBADRAFT_44458</name>
</gene>
<name>A0A194S334_RHOGW</name>
<dbReference type="EC" id="2.7.11.1" evidence="2"/>
<evidence type="ECO:0000256" key="1">
    <source>
        <dbReference type="ARBA" id="ARBA00005719"/>
    </source>
</evidence>
<comment type="similarity">
    <text evidence="1">Belongs to the protein kinase superfamily. AGC Ser/Thr protein kinase family. DMPK subfamily.</text>
</comment>
<dbReference type="STRING" id="578459.A0A194S334"/>
<dbReference type="InterPro" id="IPR000961">
    <property type="entry name" value="AGC-kinase_C"/>
</dbReference>
<dbReference type="OMA" id="WQNIHRY"/>
<comment type="similarity">
    <text evidence="9">Belongs to the protein kinase superfamily. STE Ser/Thr protein kinase family. COT1 subfamily.</text>
</comment>
<dbReference type="GeneID" id="28974861"/>
<evidence type="ECO:0000256" key="5">
    <source>
        <dbReference type="ARBA" id="ARBA00022679"/>
    </source>
</evidence>
<dbReference type="PROSITE" id="PS51285">
    <property type="entry name" value="AGC_KINASE_CTER"/>
    <property type="match status" value="1"/>
</dbReference>
<dbReference type="EMBL" id="KQ474079">
    <property type="protein sequence ID" value="KPV74939.1"/>
    <property type="molecule type" value="Genomic_DNA"/>
</dbReference>
<comment type="catalytic activity">
    <reaction evidence="10">
        <text>L-threonyl-[protein] + ATP = O-phospho-L-threonyl-[protein] + ADP + H(+)</text>
        <dbReference type="Rhea" id="RHEA:46608"/>
        <dbReference type="Rhea" id="RHEA-COMP:11060"/>
        <dbReference type="Rhea" id="RHEA-COMP:11605"/>
        <dbReference type="ChEBI" id="CHEBI:15378"/>
        <dbReference type="ChEBI" id="CHEBI:30013"/>
        <dbReference type="ChEBI" id="CHEBI:30616"/>
        <dbReference type="ChEBI" id="CHEBI:61977"/>
        <dbReference type="ChEBI" id="CHEBI:456216"/>
        <dbReference type="EC" id="2.7.11.1"/>
    </reaction>
</comment>
<feature type="binding site" evidence="12">
    <location>
        <position position="384"/>
    </location>
    <ligand>
        <name>ATP</name>
        <dbReference type="ChEBI" id="CHEBI:30616"/>
    </ligand>
</feature>
<evidence type="ECO:0000256" key="9">
    <source>
        <dbReference type="ARBA" id="ARBA00038271"/>
    </source>
</evidence>
<feature type="domain" description="CRIB" evidence="15">
    <location>
        <begin position="84"/>
        <end position="97"/>
    </location>
</feature>
<dbReference type="FunFam" id="3.30.200.20:FF:000192">
    <property type="entry name" value="Serine/threonine-protein kinase cot-1"/>
    <property type="match status" value="1"/>
</dbReference>
<organism evidence="17 18">
    <name type="scientific">Rhodotorula graminis (strain WP1)</name>
    <dbReference type="NCBI Taxonomy" id="578459"/>
    <lineage>
        <taxon>Eukaryota</taxon>
        <taxon>Fungi</taxon>
        <taxon>Dikarya</taxon>
        <taxon>Basidiomycota</taxon>
        <taxon>Pucciniomycotina</taxon>
        <taxon>Microbotryomycetes</taxon>
        <taxon>Sporidiobolales</taxon>
        <taxon>Sporidiobolaceae</taxon>
        <taxon>Rhodotorula</taxon>
    </lineage>
</organism>
<dbReference type="PROSITE" id="PS50108">
    <property type="entry name" value="CRIB"/>
    <property type="match status" value="1"/>
</dbReference>
<evidence type="ECO:0000256" key="13">
    <source>
        <dbReference type="SAM" id="MobiDB-lite"/>
    </source>
</evidence>
<dbReference type="PROSITE" id="PS00107">
    <property type="entry name" value="PROTEIN_KINASE_ATP"/>
    <property type="match status" value="1"/>
</dbReference>
<dbReference type="CDD" id="cd21742">
    <property type="entry name" value="MobB_NDR_LATS-like"/>
    <property type="match status" value="1"/>
</dbReference>
<dbReference type="GO" id="GO:0004674">
    <property type="term" value="F:protein serine/threonine kinase activity"/>
    <property type="evidence" value="ECO:0007669"/>
    <property type="project" value="UniProtKB-KW"/>
</dbReference>
<feature type="compositionally biased region" description="Polar residues" evidence="13">
    <location>
        <begin position="796"/>
        <end position="806"/>
    </location>
</feature>
<dbReference type="GO" id="GO:0005524">
    <property type="term" value="F:ATP binding"/>
    <property type="evidence" value="ECO:0007669"/>
    <property type="project" value="UniProtKB-UniRule"/>
</dbReference>
<evidence type="ECO:0000313" key="18">
    <source>
        <dbReference type="Proteomes" id="UP000053890"/>
    </source>
</evidence>
<evidence type="ECO:0000259" key="14">
    <source>
        <dbReference type="PROSITE" id="PS50011"/>
    </source>
</evidence>
<evidence type="ECO:0000256" key="12">
    <source>
        <dbReference type="PROSITE-ProRule" id="PRU10141"/>
    </source>
</evidence>